<protein>
    <submittedName>
        <fullName evidence="1">19234_t:CDS:1</fullName>
    </submittedName>
</protein>
<reference evidence="1" key="1">
    <citation type="submission" date="2021-06" db="EMBL/GenBank/DDBJ databases">
        <authorList>
            <person name="Kallberg Y."/>
            <person name="Tangrot J."/>
            <person name="Rosling A."/>
        </authorList>
    </citation>
    <scope>NUCLEOTIDE SEQUENCE</scope>
    <source>
        <strain evidence="1">FL966</strain>
    </source>
</reference>
<dbReference type="EMBL" id="CAJVQA010049070">
    <property type="protein sequence ID" value="CAG8820314.1"/>
    <property type="molecule type" value="Genomic_DNA"/>
</dbReference>
<dbReference type="AlphaFoldDB" id="A0A9N9PH63"/>
<accession>A0A9N9PH63</accession>
<name>A0A9N9PH63_9GLOM</name>
<gene>
    <name evidence="1" type="ORF">CPELLU_LOCUS19625</name>
</gene>
<feature type="non-terminal residue" evidence="1">
    <location>
        <position position="43"/>
    </location>
</feature>
<evidence type="ECO:0000313" key="2">
    <source>
        <dbReference type="Proteomes" id="UP000789759"/>
    </source>
</evidence>
<keyword evidence="2" id="KW-1185">Reference proteome</keyword>
<dbReference type="Proteomes" id="UP000789759">
    <property type="component" value="Unassembled WGS sequence"/>
</dbReference>
<feature type="non-terminal residue" evidence="1">
    <location>
        <position position="1"/>
    </location>
</feature>
<organism evidence="1 2">
    <name type="scientific">Cetraspora pellucida</name>
    <dbReference type="NCBI Taxonomy" id="1433469"/>
    <lineage>
        <taxon>Eukaryota</taxon>
        <taxon>Fungi</taxon>
        <taxon>Fungi incertae sedis</taxon>
        <taxon>Mucoromycota</taxon>
        <taxon>Glomeromycotina</taxon>
        <taxon>Glomeromycetes</taxon>
        <taxon>Diversisporales</taxon>
        <taxon>Gigasporaceae</taxon>
        <taxon>Cetraspora</taxon>
    </lineage>
</organism>
<comment type="caution">
    <text evidence="1">The sequence shown here is derived from an EMBL/GenBank/DDBJ whole genome shotgun (WGS) entry which is preliminary data.</text>
</comment>
<evidence type="ECO:0000313" key="1">
    <source>
        <dbReference type="EMBL" id="CAG8820314.1"/>
    </source>
</evidence>
<sequence>DTLKEQLQSIKLESIHKTRQELILGIDMEEGRQHEGKIQQTNL</sequence>
<proteinExistence type="predicted"/>